<protein>
    <recommendedName>
        <fullName evidence="1">HTH cro/C1-type domain-containing protein</fullName>
    </recommendedName>
</protein>
<proteinExistence type="predicted"/>
<dbReference type="PROSITE" id="PS50943">
    <property type="entry name" value="HTH_CROC1"/>
    <property type="match status" value="1"/>
</dbReference>
<dbReference type="GO" id="GO:0003677">
    <property type="term" value="F:DNA binding"/>
    <property type="evidence" value="ECO:0007669"/>
    <property type="project" value="InterPro"/>
</dbReference>
<dbReference type="InterPro" id="IPR001387">
    <property type="entry name" value="Cro/C1-type_HTH"/>
</dbReference>
<evidence type="ECO:0000313" key="2">
    <source>
        <dbReference type="EMBL" id="VDN37113.1"/>
    </source>
</evidence>
<accession>A0A3P7NJ20</accession>
<sequence length="79" mass="8729">MEDIGIQIGKDLKRFRTRCGMSVDEVGASVGASGEDVSAWEAGQEFDGETLVKLCRLYDVDFSDFHIERGTHTDTKDEG</sequence>
<feature type="domain" description="HTH cro/C1-type" evidence="1">
    <location>
        <begin position="12"/>
        <end position="65"/>
    </location>
</feature>
<dbReference type="AlphaFoldDB" id="A0A3P7NJ20"/>
<evidence type="ECO:0000313" key="3">
    <source>
        <dbReference type="Proteomes" id="UP000271889"/>
    </source>
</evidence>
<name>A0A3P7NJ20_CYLGO</name>
<dbReference type="Pfam" id="PF13560">
    <property type="entry name" value="HTH_31"/>
    <property type="match status" value="1"/>
</dbReference>
<dbReference type="CDD" id="cd00093">
    <property type="entry name" value="HTH_XRE"/>
    <property type="match status" value="1"/>
</dbReference>
<dbReference type="InterPro" id="IPR010982">
    <property type="entry name" value="Lambda_DNA-bd_dom_sf"/>
</dbReference>
<dbReference type="SMART" id="SM00530">
    <property type="entry name" value="HTH_XRE"/>
    <property type="match status" value="1"/>
</dbReference>
<dbReference type="SUPFAM" id="SSF47413">
    <property type="entry name" value="lambda repressor-like DNA-binding domains"/>
    <property type="match status" value="1"/>
</dbReference>
<dbReference type="Gene3D" id="1.10.260.40">
    <property type="entry name" value="lambda repressor-like DNA-binding domains"/>
    <property type="match status" value="1"/>
</dbReference>
<gene>
    <name evidence="2" type="ORF">CGOC_LOCUS13388</name>
</gene>
<keyword evidence="3" id="KW-1185">Reference proteome</keyword>
<evidence type="ECO:0000259" key="1">
    <source>
        <dbReference type="PROSITE" id="PS50943"/>
    </source>
</evidence>
<dbReference type="EMBL" id="UYRV01130940">
    <property type="protein sequence ID" value="VDN37113.1"/>
    <property type="molecule type" value="Genomic_DNA"/>
</dbReference>
<reference evidence="2 3" key="1">
    <citation type="submission" date="2018-11" db="EMBL/GenBank/DDBJ databases">
        <authorList>
            <consortium name="Pathogen Informatics"/>
        </authorList>
    </citation>
    <scope>NUCLEOTIDE SEQUENCE [LARGE SCALE GENOMIC DNA]</scope>
</reference>
<dbReference type="Proteomes" id="UP000271889">
    <property type="component" value="Unassembled WGS sequence"/>
</dbReference>
<organism evidence="2 3">
    <name type="scientific">Cylicostephanus goldi</name>
    <name type="common">Nematode worm</name>
    <dbReference type="NCBI Taxonomy" id="71465"/>
    <lineage>
        <taxon>Eukaryota</taxon>
        <taxon>Metazoa</taxon>
        <taxon>Ecdysozoa</taxon>
        <taxon>Nematoda</taxon>
        <taxon>Chromadorea</taxon>
        <taxon>Rhabditida</taxon>
        <taxon>Rhabditina</taxon>
        <taxon>Rhabditomorpha</taxon>
        <taxon>Strongyloidea</taxon>
        <taxon>Strongylidae</taxon>
        <taxon>Cylicostephanus</taxon>
    </lineage>
</organism>
<dbReference type="GO" id="GO:0005634">
    <property type="term" value="C:nucleus"/>
    <property type="evidence" value="ECO:0007669"/>
    <property type="project" value="UniProtKB-ARBA"/>
</dbReference>